<name>A0A6N4TEW5_9FIRM</name>
<gene>
    <name evidence="2" type="ORF">Aargi30884_01960</name>
</gene>
<keyword evidence="1" id="KW-1133">Transmembrane helix</keyword>
<evidence type="ECO:0000313" key="2">
    <source>
        <dbReference type="EMBL" id="BBK21293.1"/>
    </source>
</evidence>
<feature type="transmembrane region" description="Helical" evidence="1">
    <location>
        <begin position="79"/>
        <end position="96"/>
    </location>
</feature>
<feature type="transmembrane region" description="Helical" evidence="1">
    <location>
        <begin position="48"/>
        <end position="67"/>
    </location>
</feature>
<dbReference type="Proteomes" id="UP000464754">
    <property type="component" value="Chromosome"/>
</dbReference>
<evidence type="ECO:0000256" key="1">
    <source>
        <dbReference type="SAM" id="Phobius"/>
    </source>
</evidence>
<dbReference type="AlphaFoldDB" id="A0A6N4TEW5"/>
<dbReference type="KEGG" id="aarg:Aargi30884_01960"/>
<feature type="transmembrane region" description="Helical" evidence="1">
    <location>
        <begin position="108"/>
        <end position="129"/>
    </location>
</feature>
<sequence length="184" mass="21782">MRYSKLSLLEMLHIGAIIFLNLYVYTLIPPLSENMSGLGNKFQHPLYLFIWSLSIATFFLIHTKELMQSYNYPSKWGKIFLYISTILMVVCILLPYKPFQFPLLSKWHVRLAMFATVIYILVFLHFLCYQTLHTFNINISYLKFYFVFIFLELLLYILNGGVSTLLETSFALIMSLFLLYLQHK</sequence>
<evidence type="ECO:0008006" key="4">
    <source>
        <dbReference type="Google" id="ProtNLM"/>
    </source>
</evidence>
<feature type="transmembrane region" description="Helical" evidence="1">
    <location>
        <begin position="164"/>
        <end position="181"/>
    </location>
</feature>
<keyword evidence="1" id="KW-0472">Membrane</keyword>
<evidence type="ECO:0000313" key="3">
    <source>
        <dbReference type="Proteomes" id="UP000464754"/>
    </source>
</evidence>
<keyword evidence="3" id="KW-1185">Reference proteome</keyword>
<protein>
    <recommendedName>
        <fullName evidence="4">Ferric oxidoreductase domain-containing protein</fullName>
    </recommendedName>
</protein>
<accession>A0A6N4TEW5</accession>
<organism evidence="2 3">
    <name type="scientific">Amedibacterium intestinale</name>
    <dbReference type="NCBI Taxonomy" id="2583452"/>
    <lineage>
        <taxon>Bacteria</taxon>
        <taxon>Bacillati</taxon>
        <taxon>Bacillota</taxon>
        <taxon>Erysipelotrichia</taxon>
        <taxon>Erysipelotrichales</taxon>
        <taxon>Erysipelotrichaceae</taxon>
        <taxon>Amedibacterium</taxon>
    </lineage>
</organism>
<feature type="transmembrane region" description="Helical" evidence="1">
    <location>
        <begin position="141"/>
        <end position="158"/>
    </location>
</feature>
<reference evidence="3" key="1">
    <citation type="submission" date="2019-05" db="EMBL/GenBank/DDBJ databases">
        <title>Complete genome sequencing of Absiella argi strain JCM 30884.</title>
        <authorList>
            <person name="Sakamoto M."/>
            <person name="Murakami T."/>
            <person name="Mori H."/>
        </authorList>
    </citation>
    <scope>NUCLEOTIDE SEQUENCE [LARGE SCALE GENOMIC DNA]</scope>
    <source>
        <strain evidence="3">JCM 30884</strain>
    </source>
</reference>
<proteinExistence type="predicted"/>
<feature type="transmembrane region" description="Helical" evidence="1">
    <location>
        <begin position="7"/>
        <end position="28"/>
    </location>
</feature>
<dbReference type="EMBL" id="AP019695">
    <property type="protein sequence ID" value="BBK21293.1"/>
    <property type="molecule type" value="Genomic_DNA"/>
</dbReference>
<keyword evidence="1" id="KW-0812">Transmembrane</keyword>